<gene>
    <name evidence="4" type="ORF">FHR04_18890</name>
</gene>
<sequence>MKGLLYTPFMRKLATLALMTLALAACGESPGPQPASEPVLSVSVHPAAPQAGQNVTFTVSLTGGSGTWNVALFNQDPDGRVDQLYPNRLPDGQPTLTPGATLNFPPPNARYLFVAAGPFGTNTLLVYATQNTLDLSRSRIRSRIRDGSSRTTDRDQRSRRPTAPCTGVQCACPPESA</sequence>
<comment type="caution">
    <text evidence="4">The sequence shown here is derived from an EMBL/GenBank/DDBJ whole genome shotgun (WGS) entry which is preliminary data.</text>
</comment>
<evidence type="ECO:0000313" key="4">
    <source>
        <dbReference type="EMBL" id="TNM67253.1"/>
    </source>
</evidence>
<dbReference type="InterPro" id="IPR025493">
    <property type="entry name" value="DUF4384"/>
</dbReference>
<reference evidence="4 5" key="1">
    <citation type="submission" date="2019-06" db="EMBL/GenBank/DDBJ databases">
        <title>Genome sequence of Deinococcus radiopugnans ATCC 19172.</title>
        <authorList>
            <person name="Maclea K.S."/>
            <person name="Maynard C.R."/>
        </authorList>
    </citation>
    <scope>NUCLEOTIDE SEQUENCE [LARGE SCALE GENOMIC DNA]</scope>
    <source>
        <strain evidence="4 5">ATCC 19172</strain>
    </source>
</reference>
<dbReference type="AlphaFoldDB" id="A0A5C4XVV7"/>
<evidence type="ECO:0000259" key="3">
    <source>
        <dbReference type="Pfam" id="PF14326"/>
    </source>
</evidence>
<organism evidence="4 5">
    <name type="scientific">Deinococcus radiopugnans ATCC 19172</name>
    <dbReference type="NCBI Taxonomy" id="585398"/>
    <lineage>
        <taxon>Bacteria</taxon>
        <taxon>Thermotogati</taxon>
        <taxon>Deinococcota</taxon>
        <taxon>Deinococci</taxon>
        <taxon>Deinococcales</taxon>
        <taxon>Deinococcaceae</taxon>
        <taxon>Deinococcus</taxon>
    </lineage>
</organism>
<evidence type="ECO:0000313" key="5">
    <source>
        <dbReference type="Proteomes" id="UP000313988"/>
    </source>
</evidence>
<dbReference type="OrthoDB" id="68187at2"/>
<evidence type="ECO:0000256" key="1">
    <source>
        <dbReference type="SAM" id="MobiDB-lite"/>
    </source>
</evidence>
<protein>
    <submittedName>
        <fullName evidence="4">DUF4384 domain-containing protein</fullName>
    </submittedName>
</protein>
<dbReference type="EMBL" id="VDMO01000033">
    <property type="protein sequence ID" value="TNM67253.1"/>
    <property type="molecule type" value="Genomic_DNA"/>
</dbReference>
<proteinExistence type="predicted"/>
<feature type="chain" id="PRO_5023002972" evidence="2">
    <location>
        <begin position="25"/>
        <end position="177"/>
    </location>
</feature>
<feature type="non-terminal residue" evidence="4">
    <location>
        <position position="177"/>
    </location>
</feature>
<dbReference type="Pfam" id="PF14326">
    <property type="entry name" value="DUF4384"/>
    <property type="match status" value="1"/>
</dbReference>
<feature type="compositionally biased region" description="Basic and acidic residues" evidence="1">
    <location>
        <begin position="143"/>
        <end position="158"/>
    </location>
</feature>
<evidence type="ECO:0000256" key="2">
    <source>
        <dbReference type="SAM" id="SignalP"/>
    </source>
</evidence>
<dbReference type="Proteomes" id="UP000313988">
    <property type="component" value="Unassembled WGS sequence"/>
</dbReference>
<accession>A0A5C4XVV7</accession>
<keyword evidence="2" id="KW-0732">Signal</keyword>
<feature type="region of interest" description="Disordered" evidence="1">
    <location>
        <begin position="140"/>
        <end position="167"/>
    </location>
</feature>
<dbReference type="PROSITE" id="PS51257">
    <property type="entry name" value="PROKAR_LIPOPROTEIN"/>
    <property type="match status" value="1"/>
</dbReference>
<feature type="signal peptide" evidence="2">
    <location>
        <begin position="1"/>
        <end position="24"/>
    </location>
</feature>
<name>A0A5C4XVV7_9DEIO</name>
<feature type="domain" description="DUF4384" evidence="3">
    <location>
        <begin position="51"/>
        <end position="131"/>
    </location>
</feature>